<dbReference type="GO" id="GO:0005886">
    <property type="term" value="C:plasma membrane"/>
    <property type="evidence" value="ECO:0007669"/>
    <property type="project" value="UniProtKB-SubCell"/>
</dbReference>
<dbReference type="Gene3D" id="1.10.287.950">
    <property type="entry name" value="Methyl-accepting chemotaxis protein"/>
    <property type="match status" value="1"/>
</dbReference>
<reference evidence="13 14" key="1">
    <citation type="submission" date="2023-08" db="EMBL/GenBank/DDBJ databases">
        <title>Pathogen: clinical or host-associated sample.</title>
        <authorList>
            <person name="Hergert J."/>
            <person name="Casey R."/>
            <person name="Wagner J."/>
            <person name="Young E.L."/>
            <person name="Oakeson K.F."/>
        </authorList>
    </citation>
    <scope>NUCLEOTIDE SEQUENCE [LARGE SCALE GENOMIC DNA]</scope>
    <source>
        <strain evidence="13 14">1760953</strain>
        <plasmid evidence="13 14">unnamed3</plasmid>
    </source>
</reference>
<keyword evidence="4 10" id="KW-0812">Transmembrane</keyword>
<geneLocation type="plasmid" evidence="13 14">
    <name>unnamed3</name>
</geneLocation>
<evidence type="ECO:0000313" key="14">
    <source>
        <dbReference type="Proteomes" id="UP001234585"/>
    </source>
</evidence>
<dbReference type="SMART" id="SM00304">
    <property type="entry name" value="HAMP"/>
    <property type="match status" value="2"/>
</dbReference>
<dbReference type="PANTHER" id="PTHR43531">
    <property type="entry name" value="PROTEIN ICFG"/>
    <property type="match status" value="1"/>
</dbReference>
<dbReference type="Pfam" id="PF00015">
    <property type="entry name" value="MCPsignal"/>
    <property type="match status" value="1"/>
</dbReference>
<dbReference type="InterPro" id="IPR004089">
    <property type="entry name" value="MCPsignal_dom"/>
</dbReference>
<dbReference type="Pfam" id="PF00672">
    <property type="entry name" value="HAMP"/>
    <property type="match status" value="2"/>
</dbReference>
<keyword evidence="3" id="KW-0145">Chemotaxis</keyword>
<organism evidence="13 14">
    <name type="scientific">Shinella sumterensis</name>
    <dbReference type="NCBI Taxonomy" id="1967501"/>
    <lineage>
        <taxon>Bacteria</taxon>
        <taxon>Pseudomonadati</taxon>
        <taxon>Pseudomonadota</taxon>
        <taxon>Alphaproteobacteria</taxon>
        <taxon>Hyphomicrobiales</taxon>
        <taxon>Rhizobiaceae</taxon>
        <taxon>Shinella</taxon>
    </lineage>
</organism>
<dbReference type="AlphaFoldDB" id="A0AA50H7C4"/>
<comment type="subcellular location">
    <subcellularLocation>
        <location evidence="1">Cell membrane</location>
        <topology evidence="1">Multi-pass membrane protein</topology>
    </subcellularLocation>
</comment>
<dbReference type="PROSITE" id="PS50111">
    <property type="entry name" value="CHEMOTAXIS_TRANSDUC_2"/>
    <property type="match status" value="1"/>
</dbReference>
<feature type="domain" description="HAMP" evidence="12">
    <location>
        <begin position="423"/>
        <end position="475"/>
    </location>
</feature>
<evidence type="ECO:0000256" key="9">
    <source>
        <dbReference type="SAM" id="MobiDB-lite"/>
    </source>
</evidence>
<evidence type="ECO:0000256" key="7">
    <source>
        <dbReference type="ARBA" id="ARBA00029447"/>
    </source>
</evidence>
<gene>
    <name evidence="13" type="ORF">Q9313_25560</name>
</gene>
<evidence type="ECO:0000256" key="1">
    <source>
        <dbReference type="ARBA" id="ARBA00004651"/>
    </source>
</evidence>
<sequence length="743" mass="78675">MFNMHSKSLATKLIAVTGSTIAAVLLASNFVLISQSGERVQSLIRNEANIEARAIAADIAGAIGELASAARSTAGIIGNGHQGQYLDRKTVIDLLKVSVERNDIAFGSWFASDKDAFDGKAADYMGNKQFGGSKTGAFNPNWTKGKEGISLTTFESDPEGAWYALAAKSGKGAMTAPFLETGTGDNIPISSIAYPVNSNGKLIGVSGIDVSLSTLTERVSELKPFGSGRVFVLTQSGKWLVAPRPDMEMKDYEGTGSDAIKEALSSRKAGFIQNLTAADYEPFDRVVYPVVLPDVNTTWVLLVDIPHSIINAPVKEQTFMMVVGGLVVLAVVLAGLWAAIRYFVQIPLTTLVGDVQMLSAGTYDKPVRGQERTDETGAVAKALEGFRHQLSDTKRLEVEAESQRSMADQERARSEAERQASSAMQRAIVARLAEGLARLSSGELSYRLSGEFPGEYTKIKTDFNSAMTSLEETVQTINASVSNINNGSNEISTGAAELSHRTEKQAASLEETAAALDELTSQVNFSADNARTAALSVANASGDATKSGEVVQQAIAAMKSIESSSGEISQIIGVIDEIAFQTNLLALNAGVEAARAGEAGKGFAVVAQEVRELAQRSAQAAKEIKDLITASELHVREGVELVGRAGNALENITGQVVQINGLISQISSSASEQAVGLKEINAAVNQMDQVTQQNAAMVEEATAASLSLNQEAKVLQSLVTRFSTGQGRSPAVDHLHHSDRISA</sequence>
<evidence type="ECO:0000256" key="4">
    <source>
        <dbReference type="ARBA" id="ARBA00022692"/>
    </source>
</evidence>
<evidence type="ECO:0000313" key="13">
    <source>
        <dbReference type="EMBL" id="WLS00905.1"/>
    </source>
</evidence>
<dbReference type="Proteomes" id="UP001234585">
    <property type="component" value="Plasmid unnamed3"/>
</dbReference>
<proteinExistence type="inferred from homology"/>
<evidence type="ECO:0000256" key="2">
    <source>
        <dbReference type="ARBA" id="ARBA00022475"/>
    </source>
</evidence>
<dbReference type="SUPFAM" id="SSF58104">
    <property type="entry name" value="Methyl-accepting chemotaxis protein (MCP) signaling domain"/>
    <property type="match status" value="1"/>
</dbReference>
<feature type="region of interest" description="Disordered" evidence="9">
    <location>
        <begin position="397"/>
        <end position="419"/>
    </location>
</feature>
<keyword evidence="6 10" id="KW-0472">Membrane</keyword>
<keyword evidence="13" id="KW-0614">Plasmid</keyword>
<dbReference type="FunFam" id="1.10.287.950:FF:000001">
    <property type="entry name" value="Methyl-accepting chemotaxis sensory transducer"/>
    <property type="match status" value="1"/>
</dbReference>
<accession>A0AA50H7C4</accession>
<dbReference type="Gene3D" id="6.10.340.10">
    <property type="match status" value="1"/>
</dbReference>
<dbReference type="PANTHER" id="PTHR43531:SF11">
    <property type="entry name" value="METHYL-ACCEPTING CHEMOTAXIS PROTEIN 3"/>
    <property type="match status" value="1"/>
</dbReference>
<evidence type="ECO:0000256" key="8">
    <source>
        <dbReference type="PROSITE-ProRule" id="PRU00284"/>
    </source>
</evidence>
<name>A0AA50H7C4_9HYPH</name>
<dbReference type="InterPro" id="IPR033479">
    <property type="entry name" value="dCache_1"/>
</dbReference>
<dbReference type="GO" id="GO:0007165">
    <property type="term" value="P:signal transduction"/>
    <property type="evidence" value="ECO:0007669"/>
    <property type="project" value="UniProtKB-KW"/>
</dbReference>
<evidence type="ECO:0000256" key="6">
    <source>
        <dbReference type="ARBA" id="ARBA00023136"/>
    </source>
</evidence>
<dbReference type="CDD" id="cd11386">
    <property type="entry name" value="MCP_signal"/>
    <property type="match status" value="1"/>
</dbReference>
<dbReference type="RefSeq" id="WP_288081923.1">
    <property type="nucleotide sequence ID" value="NZ_CP132305.1"/>
</dbReference>
<keyword evidence="14" id="KW-1185">Reference proteome</keyword>
<keyword evidence="8" id="KW-0807">Transducer</keyword>
<dbReference type="SMART" id="SM00283">
    <property type="entry name" value="MA"/>
    <property type="match status" value="1"/>
</dbReference>
<feature type="compositionally biased region" description="Basic and acidic residues" evidence="9">
    <location>
        <begin position="397"/>
        <end position="418"/>
    </location>
</feature>
<dbReference type="EMBL" id="CP132305">
    <property type="protein sequence ID" value="WLS00905.1"/>
    <property type="molecule type" value="Genomic_DNA"/>
</dbReference>
<dbReference type="Pfam" id="PF02743">
    <property type="entry name" value="dCache_1"/>
    <property type="match status" value="1"/>
</dbReference>
<dbReference type="InterPro" id="IPR051310">
    <property type="entry name" value="MCP_chemotaxis"/>
</dbReference>
<evidence type="ECO:0000259" key="11">
    <source>
        <dbReference type="PROSITE" id="PS50111"/>
    </source>
</evidence>
<evidence type="ECO:0000259" key="12">
    <source>
        <dbReference type="PROSITE" id="PS50885"/>
    </source>
</evidence>
<dbReference type="Gene3D" id="3.30.450.20">
    <property type="entry name" value="PAS domain"/>
    <property type="match status" value="2"/>
</dbReference>
<feature type="domain" description="Methyl-accepting transducer" evidence="11">
    <location>
        <begin position="480"/>
        <end position="709"/>
    </location>
</feature>
<evidence type="ECO:0000256" key="5">
    <source>
        <dbReference type="ARBA" id="ARBA00022989"/>
    </source>
</evidence>
<keyword evidence="5 10" id="KW-1133">Transmembrane helix</keyword>
<keyword evidence="2" id="KW-1003">Cell membrane</keyword>
<dbReference type="CDD" id="cd12913">
    <property type="entry name" value="PDC1_MCP_like"/>
    <property type="match status" value="1"/>
</dbReference>
<protein>
    <submittedName>
        <fullName evidence="13">Methyl-accepting chemotaxis protein</fullName>
    </submittedName>
</protein>
<evidence type="ECO:0000256" key="3">
    <source>
        <dbReference type="ARBA" id="ARBA00022500"/>
    </source>
</evidence>
<feature type="transmembrane region" description="Helical" evidence="10">
    <location>
        <begin position="319"/>
        <end position="340"/>
    </location>
</feature>
<dbReference type="InterPro" id="IPR003660">
    <property type="entry name" value="HAMP_dom"/>
</dbReference>
<feature type="domain" description="HAMP" evidence="12">
    <location>
        <begin position="342"/>
        <end position="395"/>
    </location>
</feature>
<dbReference type="GO" id="GO:0006935">
    <property type="term" value="P:chemotaxis"/>
    <property type="evidence" value="ECO:0007669"/>
    <property type="project" value="UniProtKB-KW"/>
</dbReference>
<evidence type="ECO:0000256" key="10">
    <source>
        <dbReference type="SAM" id="Phobius"/>
    </source>
</evidence>
<comment type="similarity">
    <text evidence="7">Belongs to the methyl-accepting chemotaxis (MCP) protein family.</text>
</comment>
<dbReference type="PROSITE" id="PS50885">
    <property type="entry name" value="HAMP"/>
    <property type="match status" value="2"/>
</dbReference>